<keyword evidence="2" id="KW-1133">Transmembrane helix</keyword>
<evidence type="ECO:0000313" key="3">
    <source>
        <dbReference type="EMBL" id="ANP27960.1"/>
    </source>
</evidence>
<dbReference type="RefSeq" id="WP_034373752.1">
    <property type="nucleotide sequence ID" value="NZ_CP012117.1"/>
</dbReference>
<gene>
    <name evidence="3" type="ORF">DAD186_14100</name>
</gene>
<sequence length="332" mass="36408">MKRKSVPSVVVAGIVAVGVIGLVVALVMLFGGGKSEAPSDAKGAATSSAAPSVEASPTEQEEPEQTEPSMETTYVEGVGEVEVASNISEDEARKELQAFVDAYAEPSLEQDEWLASLEQWTEPGLKATLRTSSRQIAKQSAGQISEIEFSDGWPSWAVVNSRAGKYWIAFIVEPNEDDWDDPRDYFVTVKGIDYEQAPSKAKLPLGSSVRMRESQLAKQLELAYITTYAQPGGQTDEQRLELIRKTFKAPVHAQKIPRTAQPDQPMRVSPIRMSEVAYEDPGTGELVALVAFRYFPEGAAGTQQEQFMQIRVRLERQADGTWALIDAEQASH</sequence>
<dbReference type="STRING" id="1630135.DAD186_14100"/>
<accession>A0A1B0ZJ78</accession>
<reference evidence="3 4" key="1">
    <citation type="submission" date="2015-06" db="EMBL/GenBank/DDBJ databases">
        <title>Investigation of pathophysiology for high-risk pregnancy and development of treatment modality based on it.</title>
        <authorList>
            <person name="Kim B.-C."/>
            <person name="Lim S."/>
        </authorList>
    </citation>
    <scope>NUCLEOTIDE SEQUENCE [LARGE SCALE GENOMIC DNA]</scope>
    <source>
        <strain evidence="3 4">AD1-86</strain>
    </source>
</reference>
<name>A0A1B0ZJ78_9MICO</name>
<feature type="transmembrane region" description="Helical" evidence="2">
    <location>
        <begin position="9"/>
        <end position="30"/>
    </location>
</feature>
<dbReference type="Proteomes" id="UP000092596">
    <property type="component" value="Chromosome"/>
</dbReference>
<evidence type="ECO:0000313" key="4">
    <source>
        <dbReference type="Proteomes" id="UP000092596"/>
    </source>
</evidence>
<dbReference type="AlphaFoldDB" id="A0A1B0ZJ78"/>
<evidence type="ECO:0000256" key="1">
    <source>
        <dbReference type="SAM" id="MobiDB-lite"/>
    </source>
</evidence>
<protein>
    <submittedName>
        <fullName evidence="3">Uncharacterized protein</fullName>
    </submittedName>
</protein>
<dbReference type="EMBL" id="CP012117">
    <property type="protein sequence ID" value="ANP27960.1"/>
    <property type="molecule type" value="Genomic_DNA"/>
</dbReference>
<keyword evidence="2" id="KW-0472">Membrane</keyword>
<dbReference type="KEGG" id="dva:DAD186_14100"/>
<keyword evidence="2" id="KW-0812">Transmembrane</keyword>
<evidence type="ECO:0000256" key="2">
    <source>
        <dbReference type="SAM" id="Phobius"/>
    </source>
</evidence>
<proteinExistence type="predicted"/>
<feature type="region of interest" description="Disordered" evidence="1">
    <location>
        <begin position="37"/>
        <end position="70"/>
    </location>
</feature>
<organism evidence="3 4">
    <name type="scientific">Dermabacter vaginalis</name>
    <dbReference type="NCBI Taxonomy" id="1630135"/>
    <lineage>
        <taxon>Bacteria</taxon>
        <taxon>Bacillati</taxon>
        <taxon>Actinomycetota</taxon>
        <taxon>Actinomycetes</taxon>
        <taxon>Micrococcales</taxon>
        <taxon>Dermabacteraceae</taxon>
        <taxon>Dermabacter</taxon>
    </lineage>
</organism>